<dbReference type="OrthoDB" id="2627786at2"/>
<name>A0A011VZY3_RUMAL</name>
<dbReference type="Proteomes" id="UP000021369">
    <property type="component" value="Unassembled WGS sequence"/>
</dbReference>
<keyword evidence="1" id="KW-1133">Transmembrane helix</keyword>
<feature type="transmembrane region" description="Helical" evidence="1">
    <location>
        <begin position="30"/>
        <end position="50"/>
    </location>
</feature>
<gene>
    <name evidence="2" type="ORF">RASY3_05705</name>
</gene>
<feature type="transmembrane region" description="Helical" evidence="1">
    <location>
        <begin position="84"/>
        <end position="102"/>
    </location>
</feature>
<keyword evidence="1" id="KW-0472">Membrane</keyword>
<dbReference type="InterPro" id="IPR045620">
    <property type="entry name" value="DUF6442"/>
</dbReference>
<evidence type="ECO:0000313" key="3">
    <source>
        <dbReference type="Proteomes" id="UP000021369"/>
    </source>
</evidence>
<dbReference type="RefSeq" id="WP_037285970.1">
    <property type="nucleotide sequence ID" value="NZ_JEOB01000002.1"/>
</dbReference>
<proteinExistence type="predicted"/>
<protein>
    <submittedName>
        <fullName evidence="2">Uncharacterized protein</fullName>
    </submittedName>
</protein>
<reference evidence="2 3" key="1">
    <citation type="submission" date="2013-06" db="EMBL/GenBank/DDBJ databases">
        <title>Rumen cellulosomics: divergent fiber-degrading strategies revealed by comparative genome-wide analysis of six Ruminococcal strains.</title>
        <authorList>
            <person name="Dassa B."/>
            <person name="Borovok I."/>
            <person name="Lamed R."/>
            <person name="Flint H."/>
            <person name="Yeoman C.J."/>
            <person name="White B."/>
            <person name="Bayer E.A."/>
        </authorList>
    </citation>
    <scope>NUCLEOTIDE SEQUENCE [LARGE SCALE GENOMIC DNA]</scope>
    <source>
        <strain evidence="2 3">SY3</strain>
    </source>
</reference>
<dbReference type="AlphaFoldDB" id="A0A011VZY3"/>
<feature type="transmembrane region" description="Helical" evidence="1">
    <location>
        <begin position="56"/>
        <end position="72"/>
    </location>
</feature>
<evidence type="ECO:0000256" key="1">
    <source>
        <dbReference type="SAM" id="Phobius"/>
    </source>
</evidence>
<evidence type="ECO:0000313" key="2">
    <source>
        <dbReference type="EMBL" id="EXM40103.1"/>
    </source>
</evidence>
<sequence length="107" mass="12325">MDKERVLAMSRKENEYKDPYTMEIENKANLLAGDAMLTIVSIIFIVSLLVNGEPDYLMWSIVFVSNAFKLVYSGIKLKDKKQLRLGIGYTCLFLMSFIYGMIERIRG</sequence>
<comment type="caution">
    <text evidence="2">The sequence shown here is derived from an EMBL/GenBank/DDBJ whole genome shotgun (WGS) entry which is preliminary data.</text>
</comment>
<organism evidence="2 3">
    <name type="scientific">Ruminococcus albus SY3</name>
    <dbReference type="NCBI Taxonomy" id="1341156"/>
    <lineage>
        <taxon>Bacteria</taxon>
        <taxon>Bacillati</taxon>
        <taxon>Bacillota</taxon>
        <taxon>Clostridia</taxon>
        <taxon>Eubacteriales</taxon>
        <taxon>Oscillospiraceae</taxon>
        <taxon>Ruminococcus</taxon>
    </lineage>
</organism>
<accession>A0A011VZY3</accession>
<keyword evidence="3" id="KW-1185">Reference proteome</keyword>
<keyword evidence="1" id="KW-0812">Transmembrane</keyword>
<dbReference type="Pfam" id="PF20040">
    <property type="entry name" value="DUF6442"/>
    <property type="match status" value="1"/>
</dbReference>
<dbReference type="EMBL" id="JEOB01000002">
    <property type="protein sequence ID" value="EXM40103.1"/>
    <property type="molecule type" value="Genomic_DNA"/>
</dbReference>